<feature type="transmembrane region" description="Helical" evidence="1">
    <location>
        <begin position="168"/>
        <end position="193"/>
    </location>
</feature>
<feature type="transmembrane region" description="Helical" evidence="1">
    <location>
        <begin position="205"/>
        <end position="225"/>
    </location>
</feature>
<comment type="caution">
    <text evidence="2">The sequence shown here is derived from an EMBL/GenBank/DDBJ whole genome shotgun (WGS) entry which is preliminary data.</text>
</comment>
<sequence>MAPRTGADRPARSTVTAVRAVLLSRWGLLTGFVLAHTWIVLDAVTWRGQIFGDVTLYEWWAREGLRSGLWPVLDYDWVYPAAALVPVTAPALVTAGTVAYQAVWTAGVVALDALALWMLARTAPRGRVAAWWWLLFLVALGPISVGRLDGVVAPLILVSLLLAARRPAVAVAVATLGAWIKVAPGAVVVALAATARRRRHLLRDVVAPGALVSVVVVGLALAGGAGERAWSVFGQQEARTLQAESVAATAFSVARLWDPSVVIAYNDEIFTYEVQGDAARAVAGALDGTLVAAVLLLGLLAWAAARRRPDVVPDVLLLAAAAALLALIVFNKVGSPQFVAWIGPPVAAALALAGPGARRLWSPPALGVLAVALATQVLYPLAYGPFLAGEPWMVAVAALRNVGLVVLLVGAVWQLGRLALSERPAEPGSR</sequence>
<keyword evidence="3" id="KW-1185">Reference proteome</keyword>
<dbReference type="EMBL" id="QKWH01000012">
    <property type="protein sequence ID" value="PZR52192.1"/>
    <property type="molecule type" value="Genomic_DNA"/>
</dbReference>
<evidence type="ECO:0000313" key="2">
    <source>
        <dbReference type="EMBL" id="PZR52192.1"/>
    </source>
</evidence>
<feature type="transmembrane region" description="Helical" evidence="1">
    <location>
        <begin position="365"/>
        <end position="386"/>
    </location>
</feature>
<dbReference type="Proteomes" id="UP000248783">
    <property type="component" value="Unassembled WGS sequence"/>
</dbReference>
<feature type="transmembrane region" description="Helical" evidence="1">
    <location>
        <begin position="392"/>
        <end position="413"/>
    </location>
</feature>
<name>A0A2W5WMF8_9MICO</name>
<keyword evidence="1" id="KW-0472">Membrane</keyword>
<protein>
    <recommendedName>
        <fullName evidence="4">DUF2029 domain-containing protein</fullName>
    </recommendedName>
</protein>
<feature type="transmembrane region" description="Helical" evidence="1">
    <location>
        <begin position="98"/>
        <end position="119"/>
    </location>
</feature>
<feature type="transmembrane region" description="Helical" evidence="1">
    <location>
        <begin position="336"/>
        <end position="353"/>
    </location>
</feature>
<proteinExistence type="predicted"/>
<evidence type="ECO:0000313" key="3">
    <source>
        <dbReference type="Proteomes" id="UP000248783"/>
    </source>
</evidence>
<reference evidence="2 3" key="1">
    <citation type="submission" date="2018-06" db="EMBL/GenBank/DDBJ databases">
        <title>Whole genome sequencing of a novel hydrocarbon degrading bacterial strain, PW21 isolated from oil contaminated produced water sample.</title>
        <authorList>
            <person name="Nagkirti P."/>
            <person name="Shaikh A."/>
            <person name="Gowdaman V."/>
            <person name="Engineer A.E."/>
            <person name="Dagar S."/>
            <person name="Dhakephalkar P.K."/>
        </authorList>
    </citation>
    <scope>NUCLEOTIDE SEQUENCE [LARGE SCALE GENOMIC DNA]</scope>
    <source>
        <strain evidence="2 3">PW21</strain>
    </source>
</reference>
<keyword evidence="1" id="KW-1133">Transmembrane helix</keyword>
<dbReference type="AlphaFoldDB" id="A0A2W5WMF8"/>
<gene>
    <name evidence="2" type="ORF">DNL40_13045</name>
</gene>
<feature type="transmembrane region" description="Helical" evidence="1">
    <location>
        <begin position="131"/>
        <end position="162"/>
    </location>
</feature>
<feature type="transmembrane region" description="Helical" evidence="1">
    <location>
        <begin position="281"/>
        <end position="304"/>
    </location>
</feature>
<evidence type="ECO:0008006" key="4">
    <source>
        <dbReference type="Google" id="ProtNLM"/>
    </source>
</evidence>
<feature type="transmembrane region" description="Helical" evidence="1">
    <location>
        <begin position="311"/>
        <end position="330"/>
    </location>
</feature>
<accession>A0A2W5WMF8</accession>
<feature type="transmembrane region" description="Helical" evidence="1">
    <location>
        <begin position="20"/>
        <end position="41"/>
    </location>
</feature>
<organism evidence="2 3">
    <name type="scientific">Xylanimonas oleitrophica</name>
    <dbReference type="NCBI Taxonomy" id="2607479"/>
    <lineage>
        <taxon>Bacteria</taxon>
        <taxon>Bacillati</taxon>
        <taxon>Actinomycetota</taxon>
        <taxon>Actinomycetes</taxon>
        <taxon>Micrococcales</taxon>
        <taxon>Promicromonosporaceae</taxon>
        <taxon>Xylanimonas</taxon>
    </lineage>
</organism>
<evidence type="ECO:0000256" key="1">
    <source>
        <dbReference type="SAM" id="Phobius"/>
    </source>
</evidence>
<keyword evidence="1" id="KW-0812">Transmembrane</keyword>